<evidence type="ECO:0000259" key="4">
    <source>
        <dbReference type="Pfam" id="PF00685"/>
    </source>
</evidence>
<reference evidence="5 6" key="1">
    <citation type="submission" date="2024-02" db="EMBL/GenBank/DDBJ databases">
        <authorList>
            <person name="Daric V."/>
            <person name="Darras S."/>
        </authorList>
    </citation>
    <scope>NUCLEOTIDE SEQUENCE [LARGE SCALE GENOMIC DNA]</scope>
</reference>
<proteinExistence type="inferred from homology"/>
<dbReference type="PANTHER" id="PTHR10605">
    <property type="entry name" value="HEPARAN SULFATE SULFOTRANSFERASE"/>
    <property type="match status" value="1"/>
</dbReference>
<dbReference type="InterPro" id="IPR000863">
    <property type="entry name" value="Sulfotransferase_dom"/>
</dbReference>
<evidence type="ECO:0000256" key="1">
    <source>
        <dbReference type="ARBA" id="ARBA00022679"/>
    </source>
</evidence>
<evidence type="ECO:0000256" key="2">
    <source>
        <dbReference type="ARBA" id="ARBA00023180"/>
    </source>
</evidence>
<accession>A0ABP0FZ16</accession>
<dbReference type="Pfam" id="PF00685">
    <property type="entry name" value="Sulfotransfer_1"/>
    <property type="match status" value="1"/>
</dbReference>
<dbReference type="InterPro" id="IPR037359">
    <property type="entry name" value="NST/OST"/>
</dbReference>
<evidence type="ECO:0000256" key="3">
    <source>
        <dbReference type="RuleBase" id="RU361155"/>
    </source>
</evidence>
<comment type="similarity">
    <text evidence="3">Belongs to the sulfotransferase 1 family.</text>
</comment>
<keyword evidence="2" id="KW-0325">Glycoprotein</keyword>
<dbReference type="InterPro" id="IPR027417">
    <property type="entry name" value="P-loop_NTPase"/>
</dbReference>
<dbReference type="EMBL" id="CAWYQH010000097">
    <property type="protein sequence ID" value="CAK8684538.1"/>
    <property type="molecule type" value="Genomic_DNA"/>
</dbReference>
<gene>
    <name evidence="5" type="ORF">CVLEPA_LOCUS15514</name>
</gene>
<protein>
    <recommendedName>
        <fullName evidence="3">Sulfotransferase</fullName>
        <ecNumber evidence="3">2.8.2.-</ecNumber>
    </recommendedName>
</protein>
<keyword evidence="6" id="KW-1185">Reference proteome</keyword>
<evidence type="ECO:0000313" key="6">
    <source>
        <dbReference type="Proteomes" id="UP001642483"/>
    </source>
</evidence>
<evidence type="ECO:0000313" key="5">
    <source>
        <dbReference type="EMBL" id="CAK8684538.1"/>
    </source>
</evidence>
<dbReference type="EC" id="2.8.2.-" evidence="3"/>
<sequence>MLSFAKRSLVLLLVSTLALLFLLNYGLRHNIIARDQMSYGTESGQVSSRSFQSSTAESSDLVSASAESSDLVSASAESFDLVSASAESSDLVSASAQSSDRDVERQKLWLEIENSYQTQSKDHYLPKIIGIGTEKCGTFALFNFLRPHPMIRMGRKLPEKLLNDDFVEDLEIEAHFFDAQRNMSNLKAYYDKLPMAEEGAFVAEKSPAYFSFPPYFLPLAVRKVVPHTKLLLVLCDPVKRALSDFHQEWALLQVHRGPGNLVKYKNFTSFLDVYLPKMTQEIGEWDETRTKYQILNVFRQHGRDYLTTILTTGLYALHLKRWFPYYDQSNLMIIDGGKLLSDPGPIIEEIQDFYDLPKLLLKEDYVRDPDTNYFCFKDWKTGELRRLPKSKQRTRNGKAKLTDEETVRLKSFYKTHNEALFKMLNRTFNWM</sequence>
<dbReference type="SUPFAM" id="SSF52540">
    <property type="entry name" value="P-loop containing nucleoside triphosphate hydrolases"/>
    <property type="match status" value="1"/>
</dbReference>
<comment type="caution">
    <text evidence="5">The sequence shown here is derived from an EMBL/GenBank/DDBJ whole genome shotgun (WGS) entry which is preliminary data.</text>
</comment>
<dbReference type="Proteomes" id="UP001642483">
    <property type="component" value="Unassembled WGS sequence"/>
</dbReference>
<feature type="domain" description="Sulfotransferase" evidence="4">
    <location>
        <begin position="126"/>
        <end position="399"/>
    </location>
</feature>
<dbReference type="Gene3D" id="3.40.50.300">
    <property type="entry name" value="P-loop containing nucleotide triphosphate hydrolases"/>
    <property type="match status" value="1"/>
</dbReference>
<keyword evidence="1 3" id="KW-0808">Transferase</keyword>
<organism evidence="5 6">
    <name type="scientific">Clavelina lepadiformis</name>
    <name type="common">Light-bulb sea squirt</name>
    <name type="synonym">Ascidia lepadiformis</name>
    <dbReference type="NCBI Taxonomy" id="159417"/>
    <lineage>
        <taxon>Eukaryota</taxon>
        <taxon>Metazoa</taxon>
        <taxon>Chordata</taxon>
        <taxon>Tunicata</taxon>
        <taxon>Ascidiacea</taxon>
        <taxon>Aplousobranchia</taxon>
        <taxon>Clavelinidae</taxon>
        <taxon>Clavelina</taxon>
    </lineage>
</organism>
<name>A0ABP0FZ16_CLALP</name>
<dbReference type="PANTHER" id="PTHR10605:SF72">
    <property type="entry name" value="HEPARAN SULFATE 3-O SULFOTRANSFERASE-B, ISOFORM A"/>
    <property type="match status" value="1"/>
</dbReference>